<dbReference type="Gene3D" id="3.90.660.10">
    <property type="match status" value="1"/>
</dbReference>
<comment type="catalytic activity">
    <reaction evidence="6">
        <text>L-tryptophan + O2 = indole-3-acetamide + CO2 + H2O</text>
        <dbReference type="Rhea" id="RHEA:16165"/>
        <dbReference type="ChEBI" id="CHEBI:15377"/>
        <dbReference type="ChEBI" id="CHEBI:15379"/>
        <dbReference type="ChEBI" id="CHEBI:16031"/>
        <dbReference type="ChEBI" id="CHEBI:16526"/>
        <dbReference type="ChEBI" id="CHEBI:57912"/>
        <dbReference type="EC" id="1.13.12.3"/>
    </reaction>
</comment>
<evidence type="ECO:0000256" key="2">
    <source>
        <dbReference type="ARBA" id="ARBA00005833"/>
    </source>
</evidence>
<dbReference type="Pfam" id="PF01593">
    <property type="entry name" value="Amino_oxidase"/>
    <property type="match status" value="1"/>
</dbReference>
<dbReference type="InterPro" id="IPR050281">
    <property type="entry name" value="Flavin_monoamine_oxidase"/>
</dbReference>
<evidence type="ECO:0000256" key="4">
    <source>
        <dbReference type="ARBA" id="ARBA00017871"/>
    </source>
</evidence>
<dbReference type="Gene3D" id="1.20.1440.240">
    <property type="match status" value="1"/>
</dbReference>
<dbReference type="RefSeq" id="WP_311365614.1">
    <property type="nucleotide sequence ID" value="NZ_JAVRIC010000019.1"/>
</dbReference>
<accession>A0ABU2WK33</accession>
<keyword evidence="5" id="KW-0073">Auxin biosynthesis</keyword>
<evidence type="ECO:0000256" key="3">
    <source>
        <dbReference type="ARBA" id="ARBA00012535"/>
    </source>
</evidence>
<dbReference type="PROSITE" id="PS51318">
    <property type="entry name" value="TAT"/>
    <property type="match status" value="1"/>
</dbReference>
<dbReference type="InterPro" id="IPR006311">
    <property type="entry name" value="TAT_signal"/>
</dbReference>
<name>A0ABU2WK33_9GAMM</name>
<proteinExistence type="inferred from homology"/>
<evidence type="ECO:0000313" key="9">
    <source>
        <dbReference type="Proteomes" id="UP001254608"/>
    </source>
</evidence>
<reference evidence="8 9" key="1">
    <citation type="submission" date="2023-09" db="EMBL/GenBank/DDBJ databases">
        <authorList>
            <person name="Rey-Velasco X."/>
        </authorList>
    </citation>
    <scope>NUCLEOTIDE SEQUENCE [LARGE SCALE GENOMIC DNA]</scope>
    <source>
        <strain evidence="8 9">W345</strain>
    </source>
</reference>
<evidence type="ECO:0000313" key="8">
    <source>
        <dbReference type="EMBL" id="MDT0498240.1"/>
    </source>
</evidence>
<comment type="pathway">
    <text evidence="1">Plant hormone metabolism; auxin biosynthesis.</text>
</comment>
<dbReference type="SUPFAM" id="SSF54373">
    <property type="entry name" value="FAD-linked reductases, C-terminal domain"/>
    <property type="match status" value="1"/>
</dbReference>
<dbReference type="Gene3D" id="3.50.50.60">
    <property type="entry name" value="FAD/NAD(P)-binding domain"/>
    <property type="match status" value="1"/>
</dbReference>
<dbReference type="PANTHER" id="PTHR10742">
    <property type="entry name" value="FLAVIN MONOAMINE OXIDASE"/>
    <property type="match status" value="1"/>
</dbReference>
<dbReference type="InterPro" id="IPR036188">
    <property type="entry name" value="FAD/NAD-bd_sf"/>
</dbReference>
<feature type="domain" description="Amine oxidase" evidence="7">
    <location>
        <begin position="66"/>
        <end position="514"/>
    </location>
</feature>
<comment type="caution">
    <text evidence="8">The sequence shown here is derived from an EMBL/GenBank/DDBJ whole genome shotgun (WGS) entry which is preliminary data.</text>
</comment>
<evidence type="ECO:0000259" key="7">
    <source>
        <dbReference type="Pfam" id="PF01593"/>
    </source>
</evidence>
<organism evidence="8 9">
    <name type="scientific">Banduia mediterranea</name>
    <dbReference type="NCBI Taxonomy" id="3075609"/>
    <lineage>
        <taxon>Bacteria</taxon>
        <taxon>Pseudomonadati</taxon>
        <taxon>Pseudomonadota</taxon>
        <taxon>Gammaproteobacteria</taxon>
        <taxon>Nevskiales</taxon>
        <taxon>Algiphilaceae</taxon>
        <taxon>Banduia</taxon>
    </lineage>
</organism>
<gene>
    <name evidence="8" type="ORF">RM530_12810</name>
</gene>
<dbReference type="SUPFAM" id="SSF51905">
    <property type="entry name" value="FAD/NAD(P)-binding domain"/>
    <property type="match status" value="1"/>
</dbReference>
<dbReference type="PRINTS" id="PR00411">
    <property type="entry name" value="PNDRDTASEI"/>
</dbReference>
<protein>
    <recommendedName>
        <fullName evidence="4">Tryptophan 2-monooxygenase</fullName>
        <ecNumber evidence="3">1.13.12.3</ecNumber>
    </recommendedName>
</protein>
<comment type="similarity">
    <text evidence="2">Belongs to the tryptophan 2-monooxygenase family.</text>
</comment>
<dbReference type="EMBL" id="JAVRIC010000019">
    <property type="protein sequence ID" value="MDT0498240.1"/>
    <property type="molecule type" value="Genomic_DNA"/>
</dbReference>
<dbReference type="EC" id="1.13.12.3" evidence="3"/>
<keyword evidence="9" id="KW-1185">Reference proteome</keyword>
<evidence type="ECO:0000256" key="1">
    <source>
        <dbReference type="ARBA" id="ARBA00004814"/>
    </source>
</evidence>
<dbReference type="PANTHER" id="PTHR10742:SF410">
    <property type="entry name" value="LYSINE-SPECIFIC HISTONE DEMETHYLASE 2"/>
    <property type="match status" value="1"/>
</dbReference>
<evidence type="ECO:0000256" key="5">
    <source>
        <dbReference type="ARBA" id="ARBA00023070"/>
    </source>
</evidence>
<dbReference type="Proteomes" id="UP001254608">
    <property type="component" value="Unassembled WGS sequence"/>
</dbReference>
<sequence>MAESIGAAWTRRDFLSRLGAVAGSSKLYGAMTALGLVAVPPAYAGPPRLPAGSGKGKKVIIVGSGIGGLVSAYELGKAGYDCMILEATAHVGGRNKTARHGDKLVEYDSEQLCEFDDDPHLYMNCGPARLPYHHQGILTYCRELGVALEPFVNDNRAAWVHSKKAFGGKPVRAQRMITDARGGIAELLAKAISTDALDQPFSGEDKERMLAFMHQFGDLDDQLKYTGSPRAGFTNGEAMLEPGIPHEPYSLHQLLESDYWQFKMEFAEMWDMAATMMQPVGGMDMIVRGFVAKLDGVIRTGVPVTGIFNEDDKVRVRFKDPDGGERELSADFCIDGAPAYVAAGIDNNFSDRYRAALKAVEPGHLCKIGFQTSRRFWEEDDHIYGGISWTEQDILQIWYPPHGFHQKKGVILGAYTFGPEVGKKFAALNPGARLALAMEQGEKLHPGYSKMIDNGISVCWSKVPYLFGCAPEWSDEARKTHYPVLRQAEGRHYLVGDQMSYHSGWQEGAVYSAHSVIDMIHRRVHA</sequence>
<evidence type="ECO:0000256" key="6">
    <source>
        <dbReference type="ARBA" id="ARBA00047321"/>
    </source>
</evidence>
<dbReference type="InterPro" id="IPR002937">
    <property type="entry name" value="Amino_oxidase"/>
</dbReference>